<dbReference type="Gene3D" id="3.40.50.10330">
    <property type="entry name" value="Probable inorganic polyphosphate/atp-NAD kinase, domain 1"/>
    <property type="match status" value="1"/>
</dbReference>
<feature type="domain" description="DAGKc" evidence="2">
    <location>
        <begin position="127"/>
        <end position="275"/>
    </location>
</feature>
<dbReference type="InterPro" id="IPR050187">
    <property type="entry name" value="Lipid_Phosphate_FormReg"/>
</dbReference>
<protein>
    <recommendedName>
        <fullName evidence="2">DAGKc domain-containing protein</fullName>
    </recommendedName>
</protein>
<dbReference type="Pfam" id="PF00781">
    <property type="entry name" value="DAGK_cat"/>
    <property type="match status" value="1"/>
</dbReference>
<keyword evidence="6" id="KW-1185">Reference proteome</keyword>
<dbReference type="PANTHER" id="PTHR12358:SF108">
    <property type="entry name" value="DAGKC DOMAIN-CONTAINING PROTEIN"/>
    <property type="match status" value="1"/>
</dbReference>
<evidence type="ECO:0000313" key="6">
    <source>
        <dbReference type="Proteomes" id="UP001302367"/>
    </source>
</evidence>
<evidence type="ECO:0000313" key="5">
    <source>
        <dbReference type="Proteomes" id="UP000230605"/>
    </source>
</evidence>
<dbReference type="Proteomes" id="UP001302367">
    <property type="component" value="Chromosome 2"/>
</dbReference>
<name>A0A2G5HY31_CERBT</name>
<dbReference type="InterPro" id="IPR016064">
    <property type="entry name" value="NAD/diacylglycerol_kinase_sf"/>
</dbReference>
<dbReference type="GO" id="GO:0005737">
    <property type="term" value="C:cytoplasm"/>
    <property type="evidence" value="ECO:0007669"/>
    <property type="project" value="TreeGrafter"/>
</dbReference>
<dbReference type="PROSITE" id="PS50146">
    <property type="entry name" value="DAGK"/>
    <property type="match status" value="1"/>
</dbReference>
<feature type="region of interest" description="Disordered" evidence="1">
    <location>
        <begin position="1"/>
        <end position="26"/>
    </location>
</feature>
<evidence type="ECO:0000259" key="2">
    <source>
        <dbReference type="PROSITE" id="PS50146"/>
    </source>
</evidence>
<feature type="compositionally biased region" description="Polar residues" evidence="1">
    <location>
        <begin position="1"/>
        <end position="10"/>
    </location>
</feature>
<evidence type="ECO:0000256" key="1">
    <source>
        <dbReference type="SAM" id="MobiDB-lite"/>
    </source>
</evidence>
<gene>
    <name evidence="3" type="ORF">CB0940_06596</name>
    <name evidence="4" type="ORF">RHO25_003861</name>
</gene>
<evidence type="ECO:0000313" key="3">
    <source>
        <dbReference type="EMBL" id="PIA97449.1"/>
    </source>
</evidence>
<dbReference type="InterPro" id="IPR017438">
    <property type="entry name" value="ATP-NAD_kinase_N"/>
</dbReference>
<dbReference type="GO" id="GO:0001727">
    <property type="term" value="F:lipid kinase activity"/>
    <property type="evidence" value="ECO:0007669"/>
    <property type="project" value="TreeGrafter"/>
</dbReference>
<reference evidence="4 6" key="2">
    <citation type="submission" date="2023-09" db="EMBL/GenBank/DDBJ databases">
        <title>Complete-Gapless Cercospora beticola genome.</title>
        <authorList>
            <person name="Wyatt N.A."/>
            <person name="Spanner R.E."/>
            <person name="Bolton M.D."/>
        </authorList>
    </citation>
    <scope>NUCLEOTIDE SEQUENCE [LARGE SCALE GENOMIC DNA]</scope>
    <source>
        <strain evidence="4">Cb09-40</strain>
    </source>
</reference>
<evidence type="ECO:0000313" key="4">
    <source>
        <dbReference type="EMBL" id="WPA99245.1"/>
    </source>
</evidence>
<dbReference type="GO" id="GO:0016020">
    <property type="term" value="C:membrane"/>
    <property type="evidence" value="ECO:0007669"/>
    <property type="project" value="TreeGrafter"/>
</dbReference>
<dbReference type="Proteomes" id="UP000230605">
    <property type="component" value="Chromosome 2"/>
</dbReference>
<accession>A0A2G5HY31</accession>
<dbReference type="AlphaFoldDB" id="A0A2G5HY31"/>
<dbReference type="Gene3D" id="2.60.200.40">
    <property type="match status" value="1"/>
</dbReference>
<sequence>MGASESSAAQTEGHFDGRPATFFYKPEDSDEEGGLGYVEGYKVYPTSQWTKISSRDIIACVPKQGGADGDHHFIYVEQNPGTAQDSKASPVLFRYATLNNPPQPLVKDFVAPANGANCWEFRQDRGDLQPHFHIIVSTGSGTGLAPDVWKQLVKPAVDLLSVVEGKDYVLHHTTSENSVSDLTRDVLLPNANLGVSQGILLMSGDGGVVDIVNTLLSSQRSEKYKKPNISLLPLGTGNALANSAGLVRDNTLGIKAWFRGGMKELPLFRASFSPGSRLLFDEARQDRPLHVEDGTAVAYGSVVASWGLHAGLVADSDTTEFRKFGVERFKMAAKEALAPSDGSPPHIYQANVSIQRPGQPEWHPVRSGEHAYVLATLCNQLEKGFTISPASAPLDGKLRLVHFGPTSGEDAMAIMSKAYQGGQHVHDERVGYEEIEALRIEFNEDDGRWRRVCIDGKIIRVEKNGWVEVRRGQRGVVDLIVDEA</sequence>
<dbReference type="GO" id="GO:0046512">
    <property type="term" value="P:sphingosine biosynthetic process"/>
    <property type="evidence" value="ECO:0007669"/>
    <property type="project" value="TreeGrafter"/>
</dbReference>
<organism evidence="3 5">
    <name type="scientific">Cercospora beticola</name>
    <name type="common">Sugarbeet leaf spot fungus</name>
    <dbReference type="NCBI Taxonomy" id="122368"/>
    <lineage>
        <taxon>Eukaryota</taxon>
        <taxon>Fungi</taxon>
        <taxon>Dikarya</taxon>
        <taxon>Ascomycota</taxon>
        <taxon>Pezizomycotina</taxon>
        <taxon>Dothideomycetes</taxon>
        <taxon>Dothideomycetidae</taxon>
        <taxon>Mycosphaerellales</taxon>
        <taxon>Mycosphaerellaceae</taxon>
        <taxon>Cercospora</taxon>
    </lineage>
</organism>
<dbReference type="EMBL" id="LKMD01000102">
    <property type="protein sequence ID" value="PIA97449.1"/>
    <property type="molecule type" value="Genomic_DNA"/>
</dbReference>
<dbReference type="OrthoDB" id="3853857at2759"/>
<dbReference type="SUPFAM" id="SSF111331">
    <property type="entry name" value="NAD kinase/diacylglycerol kinase-like"/>
    <property type="match status" value="1"/>
</dbReference>
<reference evidence="3 5" key="1">
    <citation type="submission" date="2015-10" db="EMBL/GenBank/DDBJ databases">
        <title>The cercosporin biosynthetic gene cluster was horizontally transferred to several fungal lineages and shown to be expanded in Cercospora beticola based on microsynteny with recipient genomes.</title>
        <authorList>
            <person name="De Jonge R."/>
            <person name="Ebert M.K."/>
            <person name="Suttle J.C."/>
            <person name="Jurick Ii W.M."/>
            <person name="Secor G.A."/>
            <person name="Thomma B.P."/>
            <person name="Van De Peer Y."/>
            <person name="Bolton M.D."/>
        </authorList>
    </citation>
    <scope>NUCLEOTIDE SEQUENCE [LARGE SCALE GENOMIC DNA]</scope>
    <source>
        <strain evidence="3 5">09-40</strain>
    </source>
</reference>
<dbReference type="InterPro" id="IPR001206">
    <property type="entry name" value="Diacylglycerol_kinase_cat_dom"/>
</dbReference>
<proteinExistence type="predicted"/>
<dbReference type="PANTHER" id="PTHR12358">
    <property type="entry name" value="SPHINGOSINE KINASE"/>
    <property type="match status" value="1"/>
</dbReference>
<dbReference type="EMBL" id="CP134185">
    <property type="protein sequence ID" value="WPA99245.1"/>
    <property type="molecule type" value="Genomic_DNA"/>
</dbReference>